<reference evidence="2 3" key="1">
    <citation type="submission" date="2015-07" db="EMBL/GenBank/DDBJ databases">
        <title>Complete genome sequence of Prevotella intermedia strain 17-2.</title>
        <authorList>
            <person name="Nambu T."/>
        </authorList>
    </citation>
    <scope>NUCLEOTIDE SEQUENCE [LARGE SCALE GENOMIC DNA]</scope>
    <source>
        <strain evidence="2 3">17-2</strain>
    </source>
</reference>
<keyword evidence="1" id="KW-1133">Transmembrane helix</keyword>
<organism evidence="2 3">
    <name type="scientific">Prevotella intermedia</name>
    <dbReference type="NCBI Taxonomy" id="28131"/>
    <lineage>
        <taxon>Bacteria</taxon>
        <taxon>Pseudomonadati</taxon>
        <taxon>Bacteroidota</taxon>
        <taxon>Bacteroidia</taxon>
        <taxon>Bacteroidales</taxon>
        <taxon>Prevotellaceae</taxon>
        <taxon>Prevotella</taxon>
    </lineage>
</organism>
<keyword evidence="1" id="KW-0472">Membrane</keyword>
<proteinExistence type="predicted"/>
<feature type="transmembrane region" description="Helical" evidence="1">
    <location>
        <begin position="27"/>
        <end position="48"/>
    </location>
</feature>
<dbReference type="RefSeq" id="WP_014710215.1">
    <property type="nucleotide sequence ID" value="NZ_AP014925.1"/>
</dbReference>
<keyword evidence="1" id="KW-0812">Transmembrane</keyword>
<name>A0AAD1BK31_PREIN</name>
<evidence type="ECO:0000256" key="1">
    <source>
        <dbReference type="SAM" id="Phobius"/>
    </source>
</evidence>
<evidence type="ECO:0000313" key="2">
    <source>
        <dbReference type="EMBL" id="BAR95687.1"/>
    </source>
</evidence>
<gene>
    <name evidence="2" type="ORF">PI172_0959</name>
</gene>
<evidence type="ECO:0000313" key="3">
    <source>
        <dbReference type="Proteomes" id="UP000067008"/>
    </source>
</evidence>
<dbReference type="AlphaFoldDB" id="A0AAD1BK31"/>
<sequence>MKKQALKNGVQMPENYDEKINKKQTWLFNYLKIMQLVMCAIAILAIMFL</sequence>
<accession>A0AAD1BK31</accession>
<dbReference type="EMBL" id="AP014925">
    <property type="protein sequence ID" value="BAR95687.1"/>
    <property type="molecule type" value="Genomic_DNA"/>
</dbReference>
<dbReference type="Proteomes" id="UP000067008">
    <property type="component" value="Chromosome 2"/>
</dbReference>
<protein>
    <submittedName>
        <fullName evidence="2">Uncharacterized protein</fullName>
    </submittedName>
</protein>